<dbReference type="Proteomes" id="UP000199323">
    <property type="component" value="Unassembled WGS sequence"/>
</dbReference>
<keyword evidence="1 4" id="KW-0238">DNA-binding</keyword>
<dbReference type="OrthoDB" id="5241536at2"/>
<reference evidence="4 5" key="1">
    <citation type="submission" date="2016-10" db="EMBL/GenBank/DDBJ databases">
        <authorList>
            <person name="de Groot N.N."/>
        </authorList>
    </citation>
    <scope>NUCLEOTIDE SEQUENCE [LARGE SCALE GENOMIC DNA]</scope>
    <source>
        <strain evidence="4 5">CGMCC 4.3510</strain>
    </source>
</reference>
<dbReference type="RefSeq" id="WP_093711633.1">
    <property type="nucleotide sequence ID" value="NZ_FONG01000001.1"/>
</dbReference>
<dbReference type="STRING" id="380248.SAMN05216251_101523"/>
<dbReference type="AlphaFoldDB" id="A0A1I1XUU6"/>
<evidence type="ECO:0000259" key="3">
    <source>
        <dbReference type="Pfam" id="PF12625"/>
    </source>
</evidence>
<dbReference type="GO" id="GO:0000976">
    <property type="term" value="F:transcription cis-regulatory region binding"/>
    <property type="evidence" value="ECO:0007669"/>
    <property type="project" value="TreeGrafter"/>
</dbReference>
<dbReference type="EMBL" id="FONG01000001">
    <property type="protein sequence ID" value="SFE10448.1"/>
    <property type="molecule type" value="Genomic_DNA"/>
</dbReference>
<proteinExistence type="predicted"/>
<dbReference type="Pfam" id="PF12625">
    <property type="entry name" value="Arabinose_bd"/>
    <property type="match status" value="1"/>
</dbReference>
<evidence type="ECO:0000256" key="1">
    <source>
        <dbReference type="ARBA" id="ARBA00023125"/>
    </source>
</evidence>
<dbReference type="PANTHER" id="PTHR47894">
    <property type="entry name" value="HTH-TYPE TRANSCRIPTIONAL REGULATOR GADX"/>
    <property type="match status" value="1"/>
</dbReference>
<feature type="compositionally biased region" description="Basic and acidic residues" evidence="2">
    <location>
        <begin position="301"/>
        <end position="310"/>
    </location>
</feature>
<feature type="region of interest" description="Disordered" evidence="2">
    <location>
        <begin position="301"/>
        <end position="358"/>
    </location>
</feature>
<dbReference type="PANTHER" id="PTHR47894:SF1">
    <property type="entry name" value="HTH-TYPE TRANSCRIPTIONAL REGULATOR VQSM"/>
    <property type="match status" value="1"/>
</dbReference>
<organism evidence="4 5">
    <name type="scientific">Actinacidiphila alni</name>
    <dbReference type="NCBI Taxonomy" id="380248"/>
    <lineage>
        <taxon>Bacteria</taxon>
        <taxon>Bacillati</taxon>
        <taxon>Actinomycetota</taxon>
        <taxon>Actinomycetes</taxon>
        <taxon>Kitasatosporales</taxon>
        <taxon>Streptomycetaceae</taxon>
        <taxon>Actinacidiphila</taxon>
    </lineage>
</organism>
<dbReference type="Gene3D" id="1.10.10.60">
    <property type="entry name" value="Homeodomain-like"/>
    <property type="match status" value="1"/>
</dbReference>
<dbReference type="GO" id="GO:0003700">
    <property type="term" value="F:DNA-binding transcription factor activity"/>
    <property type="evidence" value="ECO:0007669"/>
    <property type="project" value="TreeGrafter"/>
</dbReference>
<dbReference type="GO" id="GO:0005829">
    <property type="term" value="C:cytosol"/>
    <property type="evidence" value="ECO:0007669"/>
    <property type="project" value="TreeGrafter"/>
</dbReference>
<accession>A0A1I1XUU6</accession>
<feature type="compositionally biased region" description="Basic and acidic residues" evidence="2">
    <location>
        <begin position="335"/>
        <end position="358"/>
    </location>
</feature>
<dbReference type="InterPro" id="IPR032687">
    <property type="entry name" value="AraC-type_N"/>
</dbReference>
<protein>
    <submittedName>
        <fullName evidence="4">AraC-type DNA-binding protein</fullName>
    </submittedName>
</protein>
<keyword evidence="5" id="KW-1185">Reference proteome</keyword>
<feature type="domain" description="HTH-type transcriptional regulator AraC-type N-terminal" evidence="3">
    <location>
        <begin position="40"/>
        <end position="221"/>
    </location>
</feature>
<evidence type="ECO:0000256" key="2">
    <source>
        <dbReference type="SAM" id="MobiDB-lite"/>
    </source>
</evidence>
<sequence length="358" mass="38212">MPPTATPTDPYGPAAADRLTECVVVPRFIATAATFSPREAQQLVQAAGLPTVLRAPETARTPSANTYRLWGAVLARTERPDAGLLAAAGYRPGQLDLFDYLLSTAPTLGEGLAKAGSFIHLVSSNSVLTSTVSDDEVSVEYAVHRGDDELRGVVAEFALAVVVAQLRHATGSALAPLRVSFTHRPPRGHGGYAAAFGGAAVDFGAPADSITLHRCDLDRPLVTADPALAAIIARTAETVRVPRPDAGGAVPGLREAIIAQLPDGRPSLSDAARRLAVSPRTLQRRLGESGTTWRAELDAVRQERSADPRHAGSGSAQRAARLGFAESRSLRRAMNRWDAREQQRAQEPRRAREKERHE</sequence>
<evidence type="ECO:0000313" key="5">
    <source>
        <dbReference type="Proteomes" id="UP000199323"/>
    </source>
</evidence>
<evidence type="ECO:0000313" key="4">
    <source>
        <dbReference type="EMBL" id="SFE10448.1"/>
    </source>
</evidence>
<name>A0A1I1XUU6_9ACTN</name>
<gene>
    <name evidence="4" type="ORF">SAMN05216251_101523</name>
</gene>